<accession>F4KQ48</accession>
<evidence type="ECO:0000313" key="7">
    <source>
        <dbReference type="Proteomes" id="UP000008461"/>
    </source>
</evidence>
<dbReference type="AlphaFoldDB" id="F4KQ48"/>
<reference evidence="6 7" key="1">
    <citation type="journal article" date="2011" name="Stand. Genomic Sci.">
        <title>Complete genome sequence of Haliscomenobacter hydrossis type strain (O).</title>
        <authorList>
            <consortium name="US DOE Joint Genome Institute (JGI-PGF)"/>
            <person name="Daligault H."/>
            <person name="Lapidus A."/>
            <person name="Zeytun A."/>
            <person name="Nolan M."/>
            <person name="Lucas S."/>
            <person name="Del Rio T.G."/>
            <person name="Tice H."/>
            <person name="Cheng J.F."/>
            <person name="Tapia R."/>
            <person name="Han C."/>
            <person name="Goodwin L."/>
            <person name="Pitluck S."/>
            <person name="Liolios K."/>
            <person name="Pagani I."/>
            <person name="Ivanova N."/>
            <person name="Huntemann M."/>
            <person name="Mavromatis K."/>
            <person name="Mikhailova N."/>
            <person name="Pati A."/>
            <person name="Chen A."/>
            <person name="Palaniappan K."/>
            <person name="Land M."/>
            <person name="Hauser L."/>
            <person name="Brambilla E.M."/>
            <person name="Rohde M."/>
            <person name="Verbarg S."/>
            <person name="Goker M."/>
            <person name="Bristow J."/>
            <person name="Eisen J.A."/>
            <person name="Markowitz V."/>
            <person name="Hugenholtz P."/>
            <person name="Kyrpides N.C."/>
            <person name="Klenk H.P."/>
            <person name="Woyke T."/>
        </authorList>
    </citation>
    <scope>NUCLEOTIDE SEQUENCE [LARGE SCALE GENOMIC DNA]</scope>
    <source>
        <strain evidence="7">ATCC 27775 / DSM 1100 / LMG 10767 / O</strain>
    </source>
</reference>
<evidence type="ECO:0000256" key="3">
    <source>
        <dbReference type="ARBA" id="ARBA00022989"/>
    </source>
</evidence>
<dbReference type="RefSeq" id="WP_013768729.1">
    <property type="nucleotide sequence ID" value="NC_015510.1"/>
</dbReference>
<reference key="2">
    <citation type="submission" date="2011-04" db="EMBL/GenBank/DDBJ databases">
        <title>Complete sequence of chromosome of Haliscomenobacter hydrossis DSM 1100.</title>
        <authorList>
            <consortium name="US DOE Joint Genome Institute (JGI-PGF)"/>
            <person name="Lucas S."/>
            <person name="Han J."/>
            <person name="Lapidus A."/>
            <person name="Bruce D."/>
            <person name="Goodwin L."/>
            <person name="Pitluck S."/>
            <person name="Peters L."/>
            <person name="Kyrpides N."/>
            <person name="Mavromatis K."/>
            <person name="Ivanova N."/>
            <person name="Ovchinnikova G."/>
            <person name="Pagani I."/>
            <person name="Daligault H."/>
            <person name="Detter J.C."/>
            <person name="Han C."/>
            <person name="Land M."/>
            <person name="Hauser L."/>
            <person name="Markowitz V."/>
            <person name="Cheng J.-F."/>
            <person name="Hugenholtz P."/>
            <person name="Woyke T."/>
            <person name="Wu D."/>
            <person name="Verbarg S."/>
            <person name="Frueling A."/>
            <person name="Brambilla E."/>
            <person name="Klenk H.-P."/>
            <person name="Eisen J.A."/>
        </authorList>
    </citation>
    <scope>NUCLEOTIDE SEQUENCE</scope>
    <source>
        <strain>DSM 1100</strain>
    </source>
</reference>
<feature type="transmembrane region" description="Helical" evidence="5">
    <location>
        <begin position="7"/>
        <end position="24"/>
    </location>
</feature>
<evidence type="ECO:0008006" key="8">
    <source>
        <dbReference type="Google" id="ProtNLM"/>
    </source>
</evidence>
<evidence type="ECO:0000256" key="2">
    <source>
        <dbReference type="ARBA" id="ARBA00022692"/>
    </source>
</evidence>
<dbReference type="KEGG" id="hhy:Halhy_6390"/>
<evidence type="ECO:0000256" key="1">
    <source>
        <dbReference type="ARBA" id="ARBA00004141"/>
    </source>
</evidence>
<dbReference type="OrthoDB" id="8161897at2"/>
<dbReference type="HOGENOM" id="CLU_123866_1_0_10"/>
<evidence type="ECO:0000256" key="5">
    <source>
        <dbReference type="SAM" id="Phobius"/>
    </source>
</evidence>
<dbReference type="InterPro" id="IPR032808">
    <property type="entry name" value="DoxX"/>
</dbReference>
<dbReference type="eggNOG" id="ENOG5032H7J">
    <property type="taxonomic scope" value="Bacteria"/>
</dbReference>
<dbReference type="Proteomes" id="UP000008461">
    <property type="component" value="Chromosome"/>
</dbReference>
<feature type="transmembrane region" description="Helical" evidence="5">
    <location>
        <begin position="44"/>
        <end position="61"/>
    </location>
</feature>
<organism evidence="6 7">
    <name type="scientific">Haliscomenobacter hydrossis (strain ATCC 27775 / DSM 1100 / LMG 10767 / O)</name>
    <dbReference type="NCBI Taxonomy" id="760192"/>
    <lineage>
        <taxon>Bacteria</taxon>
        <taxon>Pseudomonadati</taxon>
        <taxon>Bacteroidota</taxon>
        <taxon>Saprospiria</taxon>
        <taxon>Saprospirales</taxon>
        <taxon>Haliscomenobacteraceae</taxon>
        <taxon>Haliscomenobacter</taxon>
    </lineage>
</organism>
<proteinExistence type="predicted"/>
<dbReference type="GO" id="GO:0016020">
    <property type="term" value="C:membrane"/>
    <property type="evidence" value="ECO:0007669"/>
    <property type="project" value="UniProtKB-SubCell"/>
</dbReference>
<dbReference type="STRING" id="760192.Halhy_6390"/>
<keyword evidence="4 5" id="KW-0472">Membrane</keyword>
<name>F4KQ48_HALH1</name>
<feature type="transmembrane region" description="Helical" evidence="5">
    <location>
        <begin position="97"/>
        <end position="116"/>
    </location>
</feature>
<sequence length="127" mass="13723">MPKLSISFILSLIAAIIFLQTLYFKFTAHPDSVFIFTQLGMEPYGRIGIGVAELITAVLLIVPLTRPFGAVIGLGVISGALFFHLTKLGINVNDDGGKLFGLALATFVCCLGVVFLERKKLPILNKL</sequence>
<dbReference type="Pfam" id="PF13564">
    <property type="entry name" value="DoxX_2"/>
    <property type="match status" value="1"/>
</dbReference>
<feature type="transmembrane region" description="Helical" evidence="5">
    <location>
        <begin position="68"/>
        <end position="85"/>
    </location>
</feature>
<keyword evidence="2 5" id="KW-0812">Transmembrane</keyword>
<gene>
    <name evidence="6" type="ordered locus">Halhy_6390</name>
</gene>
<keyword evidence="7" id="KW-1185">Reference proteome</keyword>
<keyword evidence="3 5" id="KW-1133">Transmembrane helix</keyword>
<protein>
    <recommendedName>
        <fullName evidence="8">DoxX family protein</fullName>
    </recommendedName>
</protein>
<comment type="subcellular location">
    <subcellularLocation>
        <location evidence="1">Membrane</location>
        <topology evidence="1">Multi-pass membrane protein</topology>
    </subcellularLocation>
</comment>
<evidence type="ECO:0000256" key="4">
    <source>
        <dbReference type="ARBA" id="ARBA00023136"/>
    </source>
</evidence>
<evidence type="ECO:0000313" key="6">
    <source>
        <dbReference type="EMBL" id="AEE54209.1"/>
    </source>
</evidence>
<dbReference type="EMBL" id="CP002691">
    <property type="protein sequence ID" value="AEE54209.1"/>
    <property type="molecule type" value="Genomic_DNA"/>
</dbReference>